<evidence type="ECO:0000313" key="2">
    <source>
        <dbReference type="EMBL" id="OAX82478.1"/>
    </source>
</evidence>
<feature type="compositionally biased region" description="Basic and acidic residues" evidence="1">
    <location>
        <begin position="149"/>
        <end position="162"/>
    </location>
</feature>
<dbReference type="AlphaFoldDB" id="A0A1B7P0D8"/>
<keyword evidence="3" id="KW-1185">Reference proteome</keyword>
<feature type="region of interest" description="Disordered" evidence="1">
    <location>
        <begin position="359"/>
        <end position="394"/>
    </location>
</feature>
<accession>A0A1B7P0D8</accession>
<feature type="compositionally biased region" description="Basic and acidic residues" evidence="1">
    <location>
        <begin position="231"/>
        <end position="240"/>
    </location>
</feature>
<feature type="region of interest" description="Disordered" evidence="1">
    <location>
        <begin position="119"/>
        <end position="199"/>
    </location>
</feature>
<evidence type="ECO:0000313" key="3">
    <source>
        <dbReference type="Proteomes" id="UP000091918"/>
    </source>
</evidence>
<sequence>MSPTARNRLKTAKATAPEDMWTVPRALGILKNTRPLQDGCLIMFSGAVEGRGQGRDYWRKRLGWKGEKSRSASCALTNTSRSTYHRYVAVGNPEQSDDNSGIRYRWDGETGQWVENMREAKSKVQGSDKTRSRKVVTFQLEPDNSGQTSEKEKGKADPRASTEGKGWGADSPLVGSSAQRRRKGVGLGISPVPKQGQMDAEVGPATHWKRALDTSTTPLPELTPGANQVPRAERMTGESGRKRRREAQASTTVKGNIAVESDQDKTNPPSKTGGRPGSVALVEDDSDGLSLGCNPAHFSPREEVRMSGRGLKSRVTGRTALERLAHVADIVPKPRENSPTNMDEKSKIQTLATSTTITTTKKGEGVALRSNVASKPKEQSKKTPASRCRSRKVVPETASVGMTAGSVFNYKASGIDARQTQGRAVAEVEKLEPAGRGKKKEKSSIQTHSETTAETEGRPKRLRRAPQCTGTNRWPNGRPRNYRCGNDE</sequence>
<dbReference type="OrthoDB" id="4186927at2759"/>
<protein>
    <submittedName>
        <fullName evidence="2">Uncharacterized protein</fullName>
    </submittedName>
</protein>
<feature type="compositionally biased region" description="Polar residues" evidence="1">
    <location>
        <begin position="444"/>
        <end position="454"/>
    </location>
</feature>
<comment type="caution">
    <text evidence="2">The sequence shown here is derived from an EMBL/GenBank/DDBJ whole genome shotgun (WGS) entry which is preliminary data.</text>
</comment>
<gene>
    <name evidence="2" type="ORF">ACJ72_03174</name>
</gene>
<feature type="compositionally biased region" description="Basic and acidic residues" evidence="1">
    <location>
        <begin position="119"/>
        <end position="130"/>
    </location>
</feature>
<feature type="region of interest" description="Disordered" evidence="1">
    <location>
        <begin position="329"/>
        <end position="348"/>
    </location>
</feature>
<feature type="compositionally biased region" description="Basic and acidic residues" evidence="1">
    <location>
        <begin position="329"/>
        <end position="347"/>
    </location>
</feature>
<feature type="region of interest" description="Disordered" evidence="1">
    <location>
        <begin position="212"/>
        <end position="317"/>
    </location>
</feature>
<proteinExistence type="predicted"/>
<evidence type="ECO:0000256" key="1">
    <source>
        <dbReference type="SAM" id="MobiDB-lite"/>
    </source>
</evidence>
<organism evidence="2 3">
    <name type="scientific">Emergomyces africanus</name>
    <dbReference type="NCBI Taxonomy" id="1955775"/>
    <lineage>
        <taxon>Eukaryota</taxon>
        <taxon>Fungi</taxon>
        <taxon>Dikarya</taxon>
        <taxon>Ascomycota</taxon>
        <taxon>Pezizomycotina</taxon>
        <taxon>Eurotiomycetes</taxon>
        <taxon>Eurotiomycetidae</taxon>
        <taxon>Onygenales</taxon>
        <taxon>Ajellomycetaceae</taxon>
        <taxon>Emergomyces</taxon>
    </lineage>
</organism>
<dbReference type="Proteomes" id="UP000091918">
    <property type="component" value="Unassembled WGS sequence"/>
</dbReference>
<reference evidence="2 3" key="1">
    <citation type="submission" date="2015-07" db="EMBL/GenBank/DDBJ databases">
        <title>Emmonsia species relationships and genome sequence.</title>
        <authorList>
            <person name="Cuomo C.A."/>
            <person name="Schwartz I.S."/>
            <person name="Kenyon C."/>
            <person name="de Hoog G.S."/>
            <person name="Govender N.P."/>
            <person name="Botha A."/>
            <person name="Moreno L."/>
            <person name="de Vries M."/>
            <person name="Munoz J.F."/>
            <person name="Stielow J.B."/>
        </authorList>
    </citation>
    <scope>NUCLEOTIDE SEQUENCE [LARGE SCALE GENOMIC DNA]</scope>
    <source>
        <strain evidence="2 3">CBS 136260</strain>
    </source>
</reference>
<feature type="region of interest" description="Disordered" evidence="1">
    <location>
        <begin position="420"/>
        <end position="488"/>
    </location>
</feature>
<name>A0A1B7P0D8_9EURO</name>
<feature type="compositionally biased region" description="Basic and acidic residues" evidence="1">
    <location>
        <begin position="426"/>
        <end position="435"/>
    </location>
</feature>
<dbReference type="EMBL" id="LGUA01000300">
    <property type="protein sequence ID" value="OAX82478.1"/>
    <property type="molecule type" value="Genomic_DNA"/>
</dbReference>